<proteinExistence type="predicted"/>
<dbReference type="GeneID" id="72426771"/>
<dbReference type="AlphaFoldDB" id="A0AB74V0A1"/>
<name>A0AB74V0A1_9GAMM</name>
<dbReference type="EMBL" id="CP170721">
    <property type="protein sequence ID" value="XIA20261.1"/>
    <property type="molecule type" value="Genomic_DNA"/>
</dbReference>
<feature type="signal peptide" evidence="1">
    <location>
        <begin position="1"/>
        <end position="21"/>
    </location>
</feature>
<dbReference type="Gene3D" id="2.40.50.320">
    <property type="entry name" value="Copper binding periplasmic protein CusF"/>
    <property type="match status" value="1"/>
</dbReference>
<protein>
    <submittedName>
        <fullName evidence="2">Copper-binding protein</fullName>
    </submittedName>
</protein>
<gene>
    <name evidence="2" type="ORF">ACFYG5_09110</name>
</gene>
<evidence type="ECO:0000256" key="1">
    <source>
        <dbReference type="SAM" id="SignalP"/>
    </source>
</evidence>
<feature type="chain" id="PRO_5044493058" evidence="1">
    <location>
        <begin position="22"/>
        <end position="117"/>
    </location>
</feature>
<reference evidence="2" key="1">
    <citation type="submission" date="2024-10" db="EMBL/GenBank/DDBJ databases">
        <authorList>
            <person name="Lesea H.P."/>
            <person name="Kuehl J.V."/>
            <person name="Chandonia J.-M."/>
        </authorList>
    </citation>
    <scope>NUCLEOTIDE SEQUENCE</scope>
    <source>
        <strain evidence="2">FW102-FHT14D07</strain>
    </source>
</reference>
<accession>A0AB74V0A1</accession>
<dbReference type="InterPro" id="IPR021647">
    <property type="entry name" value="CusF_Ec"/>
</dbReference>
<sequence length="117" mass="12034">MKKPCITLAITAALFTAPAFANPQQMDPNMPGMAGMHEATPADVQGVGVVKAVDTAKGTITLQHEAIAAIGWPAMTMTFKLASPDLLKGVKVGDKVRFSLHPAGIASTVTAIAPAQP</sequence>
<dbReference type="InterPro" id="IPR042230">
    <property type="entry name" value="CusF_sf"/>
</dbReference>
<keyword evidence="1" id="KW-0732">Signal</keyword>
<dbReference type="RefSeq" id="WP_015447605.1">
    <property type="nucleotide sequence ID" value="NZ_CP170721.1"/>
</dbReference>
<dbReference type="Pfam" id="PF11604">
    <property type="entry name" value="CusF_Ec"/>
    <property type="match status" value="1"/>
</dbReference>
<organism evidence="2">
    <name type="scientific">Rhodanobacter sp. FW102-FHT14D07</name>
    <dbReference type="NCBI Taxonomy" id="3351462"/>
    <lineage>
        <taxon>Bacteria</taxon>
        <taxon>Pseudomonadati</taxon>
        <taxon>Pseudomonadota</taxon>
        <taxon>Gammaproteobacteria</taxon>
        <taxon>Lysobacterales</taxon>
        <taxon>Rhodanobacteraceae</taxon>
        <taxon>Rhodanobacter</taxon>
    </lineage>
</organism>
<evidence type="ECO:0000313" key="2">
    <source>
        <dbReference type="EMBL" id="XIA20261.1"/>
    </source>
</evidence>